<dbReference type="InterPro" id="IPR013763">
    <property type="entry name" value="Cyclin-like_dom"/>
</dbReference>
<keyword evidence="3" id="KW-0131">Cell cycle</keyword>
<dbReference type="PANTHER" id="PTHR10177">
    <property type="entry name" value="CYCLINS"/>
    <property type="match status" value="1"/>
</dbReference>
<evidence type="ECO:0000259" key="7">
    <source>
        <dbReference type="SMART" id="SM01332"/>
    </source>
</evidence>
<keyword evidence="9" id="KW-1185">Reference proteome</keyword>
<evidence type="ECO:0000313" key="8">
    <source>
        <dbReference type="EMBL" id="EDW79356.1"/>
    </source>
</evidence>
<evidence type="ECO:0000256" key="2">
    <source>
        <dbReference type="ARBA" id="ARBA00023127"/>
    </source>
</evidence>
<evidence type="ECO:0000256" key="5">
    <source>
        <dbReference type="SAM" id="MobiDB-lite"/>
    </source>
</evidence>
<dbReference type="SMART" id="SM01332">
    <property type="entry name" value="Cyclin_C"/>
    <property type="match status" value="1"/>
</dbReference>
<sequence>MASFQIHRDITNEKENSAALVTLKEKSVMSSKQPLGVIKEKQMLAPREHFGVLSSNNNNQQARGIPAPGGKAVLREVGPTKSSDENVIYAAVGGSKKSSVVDQFKNFTVYEDNYDTQVTIAPPKQTVAAAPAVSSIIDKENQIIDNVKEYGNQQEYDLDGTPMSVTDVLSPMSLDRSIGGVQSIDEDAHKDVTGQQLLTARELPPRNDRQRFFEVTQYQTDILRYFQESEKKHRPKAQYMRRQRDINHNMRSILIDWLVEVSEEYKLDTETLYLSVSYLDRFLSQMAVVRSKLQLVGTAAMYIAAKYEEIYPPAVGEFVFLTDDSYTKVQVLRMEQVILKVLSFDLCTPTAYVFVNTYAVLSDMPERLKYLTLFLCELSLMEGDPYLQYLPSLISSAALALARHMLGMDIWSQKLEEITTYKLADLKTVMLQLCQTHNNSKELNTQAIREKYNREKYKKVTAIESIELTKEQLDKLCVAYQMEQQQLQEASVSSSSSATTITSLPPPNNPQTKANLFYKF</sequence>
<dbReference type="Proteomes" id="UP000007798">
    <property type="component" value="Unassembled WGS sequence"/>
</dbReference>
<keyword evidence="1" id="KW-0132">Cell division</keyword>
<dbReference type="InterPro" id="IPR048258">
    <property type="entry name" value="Cyclins_cyclin-box"/>
</dbReference>
<feature type="domain" description="Cyclin C-terminal" evidence="7">
    <location>
        <begin position="349"/>
        <end position="466"/>
    </location>
</feature>
<feature type="domain" description="Cyclin-like" evidence="6">
    <location>
        <begin position="353"/>
        <end position="435"/>
    </location>
</feature>
<dbReference type="OMA" id="RANPRYM"/>
<dbReference type="eggNOG" id="KOG0654">
    <property type="taxonomic scope" value="Eukaryota"/>
</dbReference>
<protein>
    <submittedName>
        <fullName evidence="8">Uncharacterized protein</fullName>
    </submittedName>
</protein>
<feature type="domain" description="Cyclin-like" evidence="6">
    <location>
        <begin position="256"/>
        <end position="340"/>
    </location>
</feature>
<proteinExistence type="inferred from homology"/>
<name>B4N401_DROWI</name>
<dbReference type="EMBL" id="CH964095">
    <property type="protein sequence ID" value="EDW79356.1"/>
    <property type="molecule type" value="Genomic_DNA"/>
</dbReference>
<dbReference type="FunCoup" id="B4N401">
    <property type="interactions" value="754"/>
</dbReference>
<dbReference type="GO" id="GO:0000278">
    <property type="term" value="P:mitotic cell cycle"/>
    <property type="evidence" value="ECO:0007669"/>
    <property type="project" value="UniProtKB-ARBA"/>
</dbReference>
<dbReference type="HOGENOM" id="CLU_020695_3_0_1"/>
<dbReference type="OrthoDB" id="5590282at2759"/>
<dbReference type="Pfam" id="PF00134">
    <property type="entry name" value="Cyclin_N"/>
    <property type="match status" value="1"/>
</dbReference>
<dbReference type="GO" id="GO:0051301">
    <property type="term" value="P:cell division"/>
    <property type="evidence" value="ECO:0007669"/>
    <property type="project" value="UniProtKB-KW"/>
</dbReference>
<evidence type="ECO:0000313" key="9">
    <source>
        <dbReference type="Proteomes" id="UP000007798"/>
    </source>
</evidence>
<dbReference type="Pfam" id="PF02984">
    <property type="entry name" value="Cyclin_C"/>
    <property type="match status" value="1"/>
</dbReference>
<dbReference type="InterPro" id="IPR039361">
    <property type="entry name" value="Cyclin"/>
</dbReference>
<dbReference type="InParanoid" id="B4N401"/>
<dbReference type="InterPro" id="IPR006671">
    <property type="entry name" value="Cyclin_N"/>
</dbReference>
<comment type="similarity">
    <text evidence="4">Belongs to the cyclin family.</text>
</comment>
<feature type="region of interest" description="Disordered" evidence="5">
    <location>
        <begin position="497"/>
        <end position="520"/>
    </location>
</feature>
<evidence type="ECO:0000259" key="6">
    <source>
        <dbReference type="SMART" id="SM00385"/>
    </source>
</evidence>
<dbReference type="STRING" id="7260.B4N401"/>
<dbReference type="SUPFAM" id="SSF47954">
    <property type="entry name" value="Cyclin-like"/>
    <property type="match status" value="2"/>
</dbReference>
<reference evidence="8 9" key="1">
    <citation type="journal article" date="2007" name="Nature">
        <title>Evolution of genes and genomes on the Drosophila phylogeny.</title>
        <authorList>
            <consortium name="Drosophila 12 Genomes Consortium"/>
            <person name="Clark A.G."/>
            <person name="Eisen M.B."/>
            <person name="Smith D.R."/>
            <person name="Bergman C.M."/>
            <person name="Oliver B."/>
            <person name="Markow T.A."/>
            <person name="Kaufman T.C."/>
            <person name="Kellis M."/>
            <person name="Gelbart W."/>
            <person name="Iyer V.N."/>
            <person name="Pollard D.A."/>
            <person name="Sackton T.B."/>
            <person name="Larracuente A.M."/>
            <person name="Singh N.D."/>
            <person name="Abad J.P."/>
            <person name="Abt D.N."/>
            <person name="Adryan B."/>
            <person name="Aguade M."/>
            <person name="Akashi H."/>
            <person name="Anderson W.W."/>
            <person name="Aquadro C.F."/>
            <person name="Ardell D.H."/>
            <person name="Arguello R."/>
            <person name="Artieri C.G."/>
            <person name="Barbash D.A."/>
            <person name="Barker D."/>
            <person name="Barsanti P."/>
            <person name="Batterham P."/>
            <person name="Batzoglou S."/>
            <person name="Begun D."/>
            <person name="Bhutkar A."/>
            <person name="Blanco E."/>
            <person name="Bosak S.A."/>
            <person name="Bradley R.K."/>
            <person name="Brand A.D."/>
            <person name="Brent M.R."/>
            <person name="Brooks A.N."/>
            <person name="Brown R.H."/>
            <person name="Butlin R.K."/>
            <person name="Caggese C."/>
            <person name="Calvi B.R."/>
            <person name="Bernardo de Carvalho A."/>
            <person name="Caspi A."/>
            <person name="Castrezana S."/>
            <person name="Celniker S.E."/>
            <person name="Chang J.L."/>
            <person name="Chapple C."/>
            <person name="Chatterji S."/>
            <person name="Chinwalla A."/>
            <person name="Civetta A."/>
            <person name="Clifton S.W."/>
            <person name="Comeron J.M."/>
            <person name="Costello J.C."/>
            <person name="Coyne J.A."/>
            <person name="Daub J."/>
            <person name="David R.G."/>
            <person name="Delcher A.L."/>
            <person name="Delehaunty K."/>
            <person name="Do C.B."/>
            <person name="Ebling H."/>
            <person name="Edwards K."/>
            <person name="Eickbush T."/>
            <person name="Evans J.D."/>
            <person name="Filipski A."/>
            <person name="Findeiss S."/>
            <person name="Freyhult E."/>
            <person name="Fulton L."/>
            <person name="Fulton R."/>
            <person name="Garcia A.C."/>
            <person name="Gardiner A."/>
            <person name="Garfield D.A."/>
            <person name="Garvin B.E."/>
            <person name="Gibson G."/>
            <person name="Gilbert D."/>
            <person name="Gnerre S."/>
            <person name="Godfrey J."/>
            <person name="Good R."/>
            <person name="Gotea V."/>
            <person name="Gravely B."/>
            <person name="Greenberg A.J."/>
            <person name="Griffiths-Jones S."/>
            <person name="Gross S."/>
            <person name="Guigo R."/>
            <person name="Gustafson E.A."/>
            <person name="Haerty W."/>
            <person name="Hahn M.W."/>
            <person name="Halligan D.L."/>
            <person name="Halpern A.L."/>
            <person name="Halter G.M."/>
            <person name="Han M.V."/>
            <person name="Heger A."/>
            <person name="Hillier L."/>
            <person name="Hinrichs A.S."/>
            <person name="Holmes I."/>
            <person name="Hoskins R.A."/>
            <person name="Hubisz M.J."/>
            <person name="Hultmark D."/>
            <person name="Huntley M.A."/>
            <person name="Jaffe D.B."/>
            <person name="Jagadeeshan S."/>
            <person name="Jeck W.R."/>
            <person name="Johnson J."/>
            <person name="Jones C.D."/>
            <person name="Jordan W.C."/>
            <person name="Karpen G.H."/>
            <person name="Kataoka E."/>
            <person name="Keightley P.D."/>
            <person name="Kheradpour P."/>
            <person name="Kirkness E.F."/>
            <person name="Koerich L.B."/>
            <person name="Kristiansen K."/>
            <person name="Kudrna D."/>
            <person name="Kulathinal R.J."/>
            <person name="Kumar S."/>
            <person name="Kwok R."/>
            <person name="Lander E."/>
            <person name="Langley C.H."/>
            <person name="Lapoint R."/>
            <person name="Lazzaro B.P."/>
            <person name="Lee S.J."/>
            <person name="Levesque L."/>
            <person name="Li R."/>
            <person name="Lin C.F."/>
            <person name="Lin M.F."/>
            <person name="Lindblad-Toh K."/>
            <person name="Llopart A."/>
            <person name="Long M."/>
            <person name="Low L."/>
            <person name="Lozovsky E."/>
            <person name="Lu J."/>
            <person name="Luo M."/>
            <person name="Machado C.A."/>
            <person name="Makalowski W."/>
            <person name="Marzo M."/>
            <person name="Matsuda M."/>
            <person name="Matzkin L."/>
            <person name="McAllister B."/>
            <person name="McBride C.S."/>
            <person name="McKernan B."/>
            <person name="McKernan K."/>
            <person name="Mendez-Lago M."/>
            <person name="Minx P."/>
            <person name="Mollenhauer M.U."/>
            <person name="Montooth K."/>
            <person name="Mount S.M."/>
            <person name="Mu X."/>
            <person name="Myers E."/>
            <person name="Negre B."/>
            <person name="Newfeld S."/>
            <person name="Nielsen R."/>
            <person name="Noor M.A."/>
            <person name="O'Grady P."/>
            <person name="Pachter L."/>
            <person name="Papaceit M."/>
            <person name="Parisi M.J."/>
            <person name="Parisi M."/>
            <person name="Parts L."/>
            <person name="Pedersen J.S."/>
            <person name="Pesole G."/>
            <person name="Phillippy A.M."/>
            <person name="Ponting C.P."/>
            <person name="Pop M."/>
            <person name="Porcelli D."/>
            <person name="Powell J.R."/>
            <person name="Prohaska S."/>
            <person name="Pruitt K."/>
            <person name="Puig M."/>
            <person name="Quesneville H."/>
            <person name="Ram K.R."/>
            <person name="Rand D."/>
            <person name="Rasmussen M.D."/>
            <person name="Reed L.K."/>
            <person name="Reenan R."/>
            <person name="Reily A."/>
            <person name="Remington K.A."/>
            <person name="Rieger T.T."/>
            <person name="Ritchie M.G."/>
            <person name="Robin C."/>
            <person name="Rogers Y.H."/>
            <person name="Rohde C."/>
            <person name="Rozas J."/>
            <person name="Rubenfield M.J."/>
            <person name="Ruiz A."/>
            <person name="Russo S."/>
            <person name="Salzberg S.L."/>
            <person name="Sanchez-Gracia A."/>
            <person name="Saranga D.J."/>
            <person name="Sato H."/>
            <person name="Schaeffer S.W."/>
            <person name="Schatz M.C."/>
            <person name="Schlenke T."/>
            <person name="Schwartz R."/>
            <person name="Segarra C."/>
            <person name="Singh R.S."/>
            <person name="Sirot L."/>
            <person name="Sirota M."/>
            <person name="Sisneros N.B."/>
            <person name="Smith C.D."/>
            <person name="Smith T.F."/>
            <person name="Spieth J."/>
            <person name="Stage D.E."/>
            <person name="Stark A."/>
            <person name="Stephan W."/>
            <person name="Strausberg R.L."/>
            <person name="Strempel S."/>
            <person name="Sturgill D."/>
            <person name="Sutton G."/>
            <person name="Sutton G.G."/>
            <person name="Tao W."/>
            <person name="Teichmann S."/>
            <person name="Tobari Y.N."/>
            <person name="Tomimura Y."/>
            <person name="Tsolas J.M."/>
            <person name="Valente V.L."/>
            <person name="Venter E."/>
            <person name="Venter J.C."/>
            <person name="Vicario S."/>
            <person name="Vieira F.G."/>
            <person name="Vilella A.J."/>
            <person name="Villasante A."/>
            <person name="Walenz B."/>
            <person name="Wang J."/>
            <person name="Wasserman M."/>
            <person name="Watts T."/>
            <person name="Wilson D."/>
            <person name="Wilson R.K."/>
            <person name="Wing R.A."/>
            <person name="Wolfner M.F."/>
            <person name="Wong A."/>
            <person name="Wong G.K."/>
            <person name="Wu C.I."/>
            <person name="Wu G."/>
            <person name="Yamamoto D."/>
            <person name="Yang H.P."/>
            <person name="Yang S.P."/>
            <person name="Yorke J.A."/>
            <person name="Yoshida K."/>
            <person name="Zdobnov E."/>
            <person name="Zhang P."/>
            <person name="Zhang Y."/>
            <person name="Zimin A.V."/>
            <person name="Baldwin J."/>
            <person name="Abdouelleil A."/>
            <person name="Abdulkadir J."/>
            <person name="Abebe A."/>
            <person name="Abera B."/>
            <person name="Abreu J."/>
            <person name="Acer S.C."/>
            <person name="Aftuck L."/>
            <person name="Alexander A."/>
            <person name="An P."/>
            <person name="Anderson E."/>
            <person name="Anderson S."/>
            <person name="Arachi H."/>
            <person name="Azer M."/>
            <person name="Bachantsang P."/>
            <person name="Barry A."/>
            <person name="Bayul T."/>
            <person name="Berlin A."/>
            <person name="Bessette D."/>
            <person name="Bloom T."/>
            <person name="Blye J."/>
            <person name="Boguslavskiy L."/>
            <person name="Bonnet C."/>
            <person name="Boukhgalter B."/>
            <person name="Bourzgui I."/>
            <person name="Brown A."/>
            <person name="Cahill P."/>
            <person name="Channer S."/>
            <person name="Cheshatsang Y."/>
            <person name="Chuda L."/>
            <person name="Citroen M."/>
            <person name="Collymore A."/>
            <person name="Cooke P."/>
            <person name="Costello M."/>
            <person name="D'Aco K."/>
            <person name="Daza R."/>
            <person name="De Haan G."/>
            <person name="DeGray S."/>
            <person name="DeMaso C."/>
            <person name="Dhargay N."/>
            <person name="Dooley K."/>
            <person name="Dooley E."/>
            <person name="Doricent M."/>
            <person name="Dorje P."/>
            <person name="Dorjee K."/>
            <person name="Dupes A."/>
            <person name="Elong R."/>
            <person name="Falk J."/>
            <person name="Farina A."/>
            <person name="Faro S."/>
            <person name="Ferguson D."/>
            <person name="Fisher S."/>
            <person name="Foley C.D."/>
            <person name="Franke A."/>
            <person name="Friedrich D."/>
            <person name="Gadbois L."/>
            <person name="Gearin G."/>
            <person name="Gearin C.R."/>
            <person name="Giannoukos G."/>
            <person name="Goode T."/>
            <person name="Graham J."/>
            <person name="Grandbois E."/>
            <person name="Grewal S."/>
            <person name="Gyaltsen K."/>
            <person name="Hafez N."/>
            <person name="Hagos B."/>
            <person name="Hall J."/>
            <person name="Henson C."/>
            <person name="Hollinger A."/>
            <person name="Honan T."/>
            <person name="Huard M.D."/>
            <person name="Hughes L."/>
            <person name="Hurhula B."/>
            <person name="Husby M.E."/>
            <person name="Kamat A."/>
            <person name="Kanga B."/>
            <person name="Kashin S."/>
            <person name="Khazanovich D."/>
            <person name="Kisner P."/>
            <person name="Lance K."/>
            <person name="Lara M."/>
            <person name="Lee W."/>
            <person name="Lennon N."/>
            <person name="Letendre F."/>
            <person name="LeVine R."/>
            <person name="Lipovsky A."/>
            <person name="Liu X."/>
            <person name="Liu J."/>
            <person name="Liu S."/>
            <person name="Lokyitsang T."/>
            <person name="Lokyitsang Y."/>
            <person name="Lubonja R."/>
            <person name="Lui A."/>
            <person name="MacDonald P."/>
            <person name="Magnisalis V."/>
            <person name="Maru K."/>
            <person name="Matthews C."/>
            <person name="McCusker W."/>
            <person name="McDonough S."/>
            <person name="Mehta T."/>
            <person name="Meldrim J."/>
            <person name="Meneus L."/>
            <person name="Mihai O."/>
            <person name="Mihalev A."/>
            <person name="Mihova T."/>
            <person name="Mittelman R."/>
            <person name="Mlenga V."/>
            <person name="Montmayeur A."/>
            <person name="Mulrain L."/>
            <person name="Navidi A."/>
            <person name="Naylor J."/>
            <person name="Negash T."/>
            <person name="Nguyen T."/>
            <person name="Nguyen N."/>
            <person name="Nicol R."/>
            <person name="Norbu C."/>
            <person name="Norbu N."/>
            <person name="Novod N."/>
            <person name="O'Neill B."/>
            <person name="Osman S."/>
            <person name="Markiewicz E."/>
            <person name="Oyono O.L."/>
            <person name="Patti C."/>
            <person name="Phunkhang P."/>
            <person name="Pierre F."/>
            <person name="Priest M."/>
            <person name="Raghuraman S."/>
            <person name="Rege F."/>
            <person name="Reyes R."/>
            <person name="Rise C."/>
            <person name="Rogov P."/>
            <person name="Ross K."/>
            <person name="Ryan E."/>
            <person name="Settipalli S."/>
            <person name="Shea T."/>
            <person name="Sherpa N."/>
            <person name="Shi L."/>
            <person name="Shih D."/>
            <person name="Sparrow T."/>
            <person name="Spaulding J."/>
            <person name="Stalker J."/>
            <person name="Stange-Thomann N."/>
            <person name="Stavropoulos S."/>
            <person name="Stone C."/>
            <person name="Strader C."/>
            <person name="Tesfaye S."/>
            <person name="Thomson T."/>
            <person name="Thoulutsang Y."/>
            <person name="Thoulutsang D."/>
            <person name="Topham K."/>
            <person name="Topping I."/>
            <person name="Tsamla T."/>
            <person name="Vassiliev H."/>
            <person name="Vo A."/>
            <person name="Wangchuk T."/>
            <person name="Wangdi T."/>
            <person name="Weiand M."/>
            <person name="Wilkinson J."/>
            <person name="Wilson A."/>
            <person name="Yadav S."/>
            <person name="Young G."/>
            <person name="Yu Q."/>
            <person name="Zembek L."/>
            <person name="Zhong D."/>
            <person name="Zimmer A."/>
            <person name="Zwirko Z."/>
            <person name="Jaffe D.B."/>
            <person name="Alvarez P."/>
            <person name="Brockman W."/>
            <person name="Butler J."/>
            <person name="Chin C."/>
            <person name="Gnerre S."/>
            <person name="Grabherr M."/>
            <person name="Kleber M."/>
            <person name="Mauceli E."/>
            <person name="MacCallum I."/>
        </authorList>
    </citation>
    <scope>NUCLEOTIDE SEQUENCE [LARGE SCALE GENOMIC DNA]</scope>
    <source>
        <strain evidence="9">Tucson 14030-0811.24</strain>
    </source>
</reference>
<evidence type="ECO:0000256" key="1">
    <source>
        <dbReference type="ARBA" id="ARBA00022618"/>
    </source>
</evidence>
<accession>B4N401</accession>
<dbReference type="PhylomeDB" id="B4N401"/>
<dbReference type="PROSITE" id="PS00292">
    <property type="entry name" value="CYCLINS"/>
    <property type="match status" value="1"/>
</dbReference>
<gene>
    <name evidence="8" type="primary">Dwil\GK13671</name>
    <name evidence="8" type="ORF">Dwil_GK13671</name>
</gene>
<dbReference type="GO" id="GO:0005634">
    <property type="term" value="C:nucleus"/>
    <property type="evidence" value="ECO:0007669"/>
    <property type="project" value="UniProtKB-ARBA"/>
</dbReference>
<dbReference type="FunFam" id="1.10.472.10:FF:000001">
    <property type="entry name" value="G2/mitotic-specific cyclin"/>
    <property type="match status" value="1"/>
</dbReference>
<dbReference type="AlphaFoldDB" id="B4N401"/>
<organism evidence="8 9">
    <name type="scientific">Drosophila willistoni</name>
    <name type="common">Fruit fly</name>
    <dbReference type="NCBI Taxonomy" id="7260"/>
    <lineage>
        <taxon>Eukaryota</taxon>
        <taxon>Metazoa</taxon>
        <taxon>Ecdysozoa</taxon>
        <taxon>Arthropoda</taxon>
        <taxon>Hexapoda</taxon>
        <taxon>Insecta</taxon>
        <taxon>Pterygota</taxon>
        <taxon>Neoptera</taxon>
        <taxon>Endopterygota</taxon>
        <taxon>Diptera</taxon>
        <taxon>Brachycera</taxon>
        <taxon>Muscomorpha</taxon>
        <taxon>Ephydroidea</taxon>
        <taxon>Drosophilidae</taxon>
        <taxon>Drosophila</taxon>
        <taxon>Sophophora</taxon>
    </lineage>
</organism>
<evidence type="ECO:0000256" key="3">
    <source>
        <dbReference type="ARBA" id="ARBA00023306"/>
    </source>
</evidence>
<dbReference type="InterPro" id="IPR004367">
    <property type="entry name" value="Cyclin_C-dom"/>
</dbReference>
<dbReference type="KEGG" id="dwi:6645606"/>
<dbReference type="Gene3D" id="1.10.472.10">
    <property type="entry name" value="Cyclin-like"/>
    <property type="match status" value="2"/>
</dbReference>
<dbReference type="InterPro" id="IPR036915">
    <property type="entry name" value="Cyclin-like_sf"/>
</dbReference>
<dbReference type="SMART" id="SM00385">
    <property type="entry name" value="CYCLIN"/>
    <property type="match status" value="2"/>
</dbReference>
<evidence type="ECO:0000256" key="4">
    <source>
        <dbReference type="RuleBase" id="RU000383"/>
    </source>
</evidence>
<keyword evidence="2 4" id="KW-0195">Cyclin</keyword>
<dbReference type="CDD" id="cd20504">
    <property type="entry name" value="CYCLIN_CCNA_rpt1"/>
    <property type="match status" value="1"/>
</dbReference>